<proteinExistence type="predicted"/>
<accession>A0A5R9PZ04</accession>
<dbReference type="RefSeq" id="WP_138482798.1">
    <property type="nucleotide sequence ID" value="NZ_PPSW01000025.1"/>
</dbReference>
<name>A0A5R9PZ04_9GAMM</name>
<dbReference type="Proteomes" id="UP000309186">
    <property type="component" value="Unassembled WGS sequence"/>
</dbReference>
<dbReference type="OrthoDB" id="9807853at2"/>
<evidence type="ECO:0000313" key="1">
    <source>
        <dbReference type="EMBL" id="TLX46081.1"/>
    </source>
</evidence>
<gene>
    <name evidence="1" type="ORF">C1E24_15035</name>
</gene>
<organism evidence="1 2">
    <name type="scientific">Pseudoalteromonas phenolica</name>
    <dbReference type="NCBI Taxonomy" id="161398"/>
    <lineage>
        <taxon>Bacteria</taxon>
        <taxon>Pseudomonadati</taxon>
        <taxon>Pseudomonadota</taxon>
        <taxon>Gammaproteobacteria</taxon>
        <taxon>Alteromonadales</taxon>
        <taxon>Pseudoalteromonadaceae</taxon>
        <taxon>Pseudoalteromonas</taxon>
    </lineage>
</organism>
<dbReference type="EMBL" id="PPSW01000025">
    <property type="protein sequence ID" value="TLX46081.1"/>
    <property type="molecule type" value="Genomic_DNA"/>
</dbReference>
<protein>
    <submittedName>
        <fullName evidence="1">Uncharacterized protein</fullName>
    </submittedName>
</protein>
<dbReference type="AlphaFoldDB" id="A0A5R9PZ04"/>
<comment type="caution">
    <text evidence="1">The sequence shown here is derived from an EMBL/GenBank/DDBJ whole genome shotgun (WGS) entry which is preliminary data.</text>
</comment>
<evidence type="ECO:0000313" key="2">
    <source>
        <dbReference type="Proteomes" id="UP000309186"/>
    </source>
</evidence>
<sequence>MILEVLKESLGCSDNTARDALNSLVDLNLFNKAKEGKNGSLPYYLKKTLFKAGSDVFNGPKQLI</sequence>
<reference evidence="1 2" key="1">
    <citation type="submission" date="2018-01" db="EMBL/GenBank/DDBJ databases">
        <title>Co-occurrence of chitin degradation, pigmentation and bioactivity in marine Pseudoalteromonas.</title>
        <authorList>
            <person name="Paulsen S."/>
            <person name="Gram L."/>
            <person name="Machado H."/>
        </authorList>
    </citation>
    <scope>NUCLEOTIDE SEQUENCE [LARGE SCALE GENOMIC DNA]</scope>
    <source>
        <strain evidence="1 2">S3663</strain>
    </source>
</reference>